<dbReference type="EMBL" id="JYDT01000004">
    <property type="protein sequence ID" value="KRY92923.1"/>
    <property type="molecule type" value="Genomic_DNA"/>
</dbReference>
<proteinExistence type="predicted"/>
<reference evidence="1 2" key="1">
    <citation type="submission" date="2015-01" db="EMBL/GenBank/DDBJ databases">
        <title>Evolution of Trichinella species and genotypes.</title>
        <authorList>
            <person name="Korhonen P.K."/>
            <person name="Edoardo P."/>
            <person name="Giuseppe L.R."/>
            <person name="Gasser R.B."/>
        </authorList>
    </citation>
    <scope>NUCLEOTIDE SEQUENCE [LARGE SCALE GENOMIC DNA]</scope>
    <source>
        <strain evidence="1">ISS470</strain>
    </source>
</reference>
<organism evidence="1 2">
    <name type="scientific">Trichinella pseudospiralis</name>
    <name type="common">Parasitic roundworm</name>
    <dbReference type="NCBI Taxonomy" id="6337"/>
    <lineage>
        <taxon>Eukaryota</taxon>
        <taxon>Metazoa</taxon>
        <taxon>Ecdysozoa</taxon>
        <taxon>Nematoda</taxon>
        <taxon>Enoplea</taxon>
        <taxon>Dorylaimia</taxon>
        <taxon>Trichinellida</taxon>
        <taxon>Trichinellidae</taxon>
        <taxon>Trichinella</taxon>
    </lineage>
</organism>
<gene>
    <name evidence="1" type="ORF">T4D_9415</name>
</gene>
<evidence type="ECO:0000313" key="2">
    <source>
        <dbReference type="Proteomes" id="UP000054995"/>
    </source>
</evidence>
<dbReference type="Proteomes" id="UP000054995">
    <property type="component" value="Unassembled WGS sequence"/>
</dbReference>
<keyword evidence="2" id="KW-1185">Reference proteome</keyword>
<name>A0A0V1G3V6_TRIPS</name>
<comment type="caution">
    <text evidence="1">The sequence shown here is derived from an EMBL/GenBank/DDBJ whole genome shotgun (WGS) entry which is preliminary data.</text>
</comment>
<dbReference type="AlphaFoldDB" id="A0A0V1G3V6"/>
<sequence>MARVYSWTTTVSVLLLVQMKYFKKKNESEQLGTTTANPDGFSMLESSLIISLLNAIGDKLLCKMELRDCS</sequence>
<accession>A0A0V1G3V6</accession>
<evidence type="ECO:0000313" key="1">
    <source>
        <dbReference type="EMBL" id="KRY92923.1"/>
    </source>
</evidence>
<protein>
    <submittedName>
        <fullName evidence="1">Uncharacterized protein</fullName>
    </submittedName>
</protein>